<feature type="region of interest" description="Disordered" evidence="2">
    <location>
        <begin position="78"/>
        <end position="146"/>
    </location>
</feature>
<dbReference type="PROSITE" id="PS50800">
    <property type="entry name" value="SAP"/>
    <property type="match status" value="1"/>
</dbReference>
<keyword evidence="6" id="KW-1185">Reference proteome</keyword>
<keyword evidence="1" id="KW-0863">Zinc-finger</keyword>
<feature type="region of interest" description="Disordered" evidence="2">
    <location>
        <begin position="787"/>
        <end position="814"/>
    </location>
</feature>
<dbReference type="AlphaFoldDB" id="A0A8J2X1L2"/>
<keyword evidence="1" id="KW-0479">Metal-binding</keyword>
<evidence type="ECO:0000256" key="1">
    <source>
        <dbReference type="PROSITE-ProRule" id="PRU00042"/>
    </source>
</evidence>
<dbReference type="Gene3D" id="1.10.720.30">
    <property type="entry name" value="SAP domain"/>
    <property type="match status" value="1"/>
</dbReference>
<dbReference type="SMART" id="SM00513">
    <property type="entry name" value="SAP"/>
    <property type="match status" value="1"/>
</dbReference>
<evidence type="ECO:0000313" key="5">
    <source>
        <dbReference type="EMBL" id="CAH0376479.1"/>
    </source>
</evidence>
<comment type="caution">
    <text evidence="5">The sequence shown here is derived from an EMBL/GenBank/DDBJ whole genome shotgun (WGS) entry which is preliminary data.</text>
</comment>
<dbReference type="EMBL" id="CAKKNE010000005">
    <property type="protein sequence ID" value="CAH0376479.1"/>
    <property type="molecule type" value="Genomic_DNA"/>
</dbReference>
<evidence type="ECO:0000313" key="6">
    <source>
        <dbReference type="Proteomes" id="UP000789595"/>
    </source>
</evidence>
<feature type="domain" description="SAP" evidence="4">
    <location>
        <begin position="1076"/>
        <end position="1110"/>
    </location>
</feature>
<dbReference type="InterPro" id="IPR036361">
    <property type="entry name" value="SAP_dom_sf"/>
</dbReference>
<name>A0A8J2X1L2_9STRA</name>
<feature type="compositionally biased region" description="Acidic residues" evidence="2">
    <location>
        <begin position="79"/>
        <end position="90"/>
    </location>
</feature>
<dbReference type="InterPro" id="IPR013087">
    <property type="entry name" value="Znf_C2H2_type"/>
</dbReference>
<feature type="domain" description="C2H2-type" evidence="3">
    <location>
        <begin position="835"/>
        <end position="862"/>
    </location>
</feature>
<evidence type="ECO:0000259" key="4">
    <source>
        <dbReference type="PROSITE" id="PS50800"/>
    </source>
</evidence>
<protein>
    <recommendedName>
        <fullName evidence="7">SAP domain-containing protein</fullName>
    </recommendedName>
</protein>
<dbReference type="GO" id="GO:0008270">
    <property type="term" value="F:zinc ion binding"/>
    <property type="evidence" value="ECO:0007669"/>
    <property type="project" value="UniProtKB-KW"/>
</dbReference>
<organism evidence="5 6">
    <name type="scientific">Pelagomonas calceolata</name>
    <dbReference type="NCBI Taxonomy" id="35677"/>
    <lineage>
        <taxon>Eukaryota</taxon>
        <taxon>Sar</taxon>
        <taxon>Stramenopiles</taxon>
        <taxon>Ochrophyta</taxon>
        <taxon>Pelagophyceae</taxon>
        <taxon>Pelagomonadales</taxon>
        <taxon>Pelagomonadaceae</taxon>
        <taxon>Pelagomonas</taxon>
    </lineage>
</organism>
<keyword evidence="1" id="KW-0862">Zinc</keyword>
<evidence type="ECO:0000259" key="3">
    <source>
        <dbReference type="PROSITE" id="PS50157"/>
    </source>
</evidence>
<gene>
    <name evidence="5" type="ORF">PECAL_5P10720</name>
</gene>
<evidence type="ECO:0008006" key="7">
    <source>
        <dbReference type="Google" id="ProtNLM"/>
    </source>
</evidence>
<dbReference type="Pfam" id="PF02037">
    <property type="entry name" value="SAP"/>
    <property type="match status" value="1"/>
</dbReference>
<dbReference type="SUPFAM" id="SSF68906">
    <property type="entry name" value="SAP domain"/>
    <property type="match status" value="1"/>
</dbReference>
<dbReference type="InterPro" id="IPR003034">
    <property type="entry name" value="SAP_dom"/>
</dbReference>
<proteinExistence type="predicted"/>
<dbReference type="Proteomes" id="UP000789595">
    <property type="component" value="Unassembled WGS sequence"/>
</dbReference>
<dbReference type="PROSITE" id="PS50157">
    <property type="entry name" value="ZINC_FINGER_C2H2_2"/>
    <property type="match status" value="1"/>
</dbReference>
<accession>A0A8J2X1L2</accession>
<sequence>MSSAKSKSRHGTLTGVFNGAFGGVTTGDVLLTPSGKVNITINGIKLQAWKRAKETIEAAVRREIAEYLDTKFERLVMESESDESESEDEVAPLPAAQPVLTTPRLRNTDKKYSPTKTLRPGELKRLQGGQATGRRRTGSPKAVSMTPDTLTDLCHAILPPDQFEVLEPTLKKSIDMLGATVETVDEMGYDRRRTLARVVVPLILRVLEIAKAGTSDRGGVYRLIAADRAIQSFVLEEDAPRNEAPPVLIAIADAYRIAMKTKDNKSALQLLSLLAPYMLDNDIIDLCSDNVDIRPGVHVRVLKPGGRGHQYRRAVILSGNAEDGFKIQYYESSEAVQKARFATKAQGAAAVAADGDATQLETEDNVPRDRIKVSDAVYCTRRQCWLARIHAARHYPGALPVNETWTRTRLYGKRAEMLARALRPGGGEIVLADASNRNAARGVKYLRTDTRKALWRRLVPAENCCCTYCRDLGFQAFDELREIVQDLDDAHTRAHVSDTSVPRLPHGLLDVLTERSKALERFMKYDFARKLKTASPNPRLCITFALTTANDKSFSKECTHGRSDDTVGEMPADFSAVCGGPPKMSNWNDDCCLGVHSNCRREAGQVMLCNDCNLVACKQCIGCTTNDWSKDDEAVIAFSQIRATMGDADELRILEHGHTEAGEGKCVVDMNCGQSKQDLSRDRDQGHDHECADEIFSGLERRPRAGDVNVVMAIDRTKEQEKKAPPLPRVHNYAHCTFNVDGSITCRECFGLGRGLTYTEAQLAIHDQHKVEDAIATATMESDAVVPKTQLSHAQKSEERAAKRRKKSARLDHADARRAADAAAVALEQGEDVTHECGACKRRFMTSGGLLKHAATCAGKRRSSRRGVHELMSDLAVEQDADLERERRELARVEVDLPVETSGLSFTEDVVSEVSGAAAASLKVGKGYVLRRVGSTDVGNDAGQAVATACAAARGDTITYVLERPAPPLPPHGWARKALRTTSRPRYTVEQKAFLDKHFESGLKGGERMRDKKVWKLMKAEFGRRVGENDKSLVLKQSQIRGYFSRRAAALKGSAVAKFLEDGDAAGDGGDGGDDYSKYKVSELREFLVRRGLDSDGLKQALVDRLREHDGTA</sequence>
<evidence type="ECO:0000256" key="2">
    <source>
        <dbReference type="SAM" id="MobiDB-lite"/>
    </source>
</evidence>
<reference evidence="5" key="1">
    <citation type="submission" date="2021-11" db="EMBL/GenBank/DDBJ databases">
        <authorList>
            <consortium name="Genoscope - CEA"/>
            <person name="William W."/>
        </authorList>
    </citation>
    <scope>NUCLEOTIDE SEQUENCE</scope>
</reference>